<gene>
    <name evidence="14" type="primary">106088811</name>
</gene>
<dbReference type="SUPFAM" id="SSF57716">
    <property type="entry name" value="Glucocorticoid receptor-like (DNA-binding domain)"/>
    <property type="match status" value="1"/>
</dbReference>
<keyword evidence="5" id="KW-0805">Transcription regulation</keyword>
<feature type="domain" description="C2H2-type" evidence="12">
    <location>
        <begin position="679"/>
        <end position="706"/>
    </location>
</feature>
<dbReference type="GO" id="GO:0005654">
    <property type="term" value="C:nucleoplasm"/>
    <property type="evidence" value="ECO:0007669"/>
    <property type="project" value="TreeGrafter"/>
</dbReference>
<keyword evidence="8" id="KW-0863">Zinc-finger</keyword>
<evidence type="ECO:0000256" key="2">
    <source>
        <dbReference type="ARBA" id="ARBA00022723"/>
    </source>
</evidence>
<dbReference type="GO" id="GO:0001227">
    <property type="term" value="F:DNA-binding transcription repressor activity, RNA polymerase II-specific"/>
    <property type="evidence" value="ECO:0007669"/>
    <property type="project" value="TreeGrafter"/>
</dbReference>
<feature type="domain" description="ZAD" evidence="13">
    <location>
        <begin position="10"/>
        <end position="85"/>
    </location>
</feature>
<feature type="region of interest" description="Disordered" evidence="10">
    <location>
        <begin position="951"/>
        <end position="975"/>
    </location>
</feature>
<dbReference type="Gene3D" id="3.40.1800.20">
    <property type="match status" value="1"/>
</dbReference>
<evidence type="ECO:0000256" key="5">
    <source>
        <dbReference type="ARBA" id="ARBA00023015"/>
    </source>
</evidence>
<feature type="binding site" evidence="9">
    <location>
        <position position="61"/>
    </location>
    <ligand>
        <name>Zn(2+)</name>
        <dbReference type="ChEBI" id="CHEBI:29105"/>
    </ligand>
</feature>
<keyword evidence="11" id="KW-0732">Signal</keyword>
<evidence type="ECO:0000259" key="13">
    <source>
        <dbReference type="PROSITE" id="PS51915"/>
    </source>
</evidence>
<feature type="domain" description="C2H2-type" evidence="12">
    <location>
        <begin position="764"/>
        <end position="791"/>
    </location>
</feature>
<keyword evidence="6" id="KW-0804">Transcription</keyword>
<dbReference type="Proteomes" id="UP000095300">
    <property type="component" value="Unassembled WGS sequence"/>
</dbReference>
<dbReference type="InterPro" id="IPR036236">
    <property type="entry name" value="Znf_C2H2_sf"/>
</dbReference>
<evidence type="ECO:0008006" key="16">
    <source>
        <dbReference type="Google" id="ProtNLM"/>
    </source>
</evidence>
<reference evidence="14" key="2">
    <citation type="submission" date="2020-05" db="UniProtKB">
        <authorList>
            <consortium name="EnsemblMetazoa"/>
        </authorList>
    </citation>
    <scope>IDENTIFICATION</scope>
    <source>
        <strain evidence="14">USDA</strain>
    </source>
</reference>
<proteinExistence type="predicted"/>
<accession>A0A1I8Q2M9</accession>
<dbReference type="SMART" id="SM00355">
    <property type="entry name" value="ZnF_C2H2"/>
    <property type="match status" value="16"/>
</dbReference>
<dbReference type="PROSITE" id="PS00028">
    <property type="entry name" value="ZINC_FINGER_C2H2_1"/>
    <property type="match status" value="10"/>
</dbReference>
<feature type="signal peptide" evidence="11">
    <location>
        <begin position="1"/>
        <end position="19"/>
    </location>
</feature>
<feature type="domain" description="C2H2-type" evidence="12">
    <location>
        <begin position="542"/>
        <end position="571"/>
    </location>
</feature>
<dbReference type="PROSITE" id="PS50157">
    <property type="entry name" value="ZINC_FINGER_C2H2_2"/>
    <property type="match status" value="5"/>
</dbReference>
<dbReference type="STRING" id="35570.A0A1I8Q2M9"/>
<keyword evidence="4 9" id="KW-0862">Zinc</keyword>
<dbReference type="InterPro" id="IPR013087">
    <property type="entry name" value="Znf_C2H2_type"/>
</dbReference>
<feature type="compositionally biased region" description="Low complexity" evidence="10">
    <location>
        <begin position="960"/>
        <end position="975"/>
    </location>
</feature>
<feature type="binding site" evidence="9">
    <location>
        <position position="15"/>
    </location>
    <ligand>
        <name>Zn(2+)</name>
        <dbReference type="ChEBI" id="CHEBI:29105"/>
    </ligand>
</feature>
<feature type="binding site" evidence="9">
    <location>
        <position position="12"/>
    </location>
    <ligand>
        <name>Zn(2+)</name>
        <dbReference type="ChEBI" id="CHEBI:29105"/>
    </ligand>
</feature>
<keyword evidence="2 9" id="KW-0479">Metal-binding</keyword>
<dbReference type="EnsemblMetazoa" id="SCAU013295-RA">
    <property type="protein sequence ID" value="SCAU013295-PA"/>
    <property type="gene ID" value="SCAU013295"/>
</dbReference>
<dbReference type="SMART" id="SM00868">
    <property type="entry name" value="zf-AD"/>
    <property type="match status" value="2"/>
</dbReference>
<dbReference type="AlphaFoldDB" id="A0A1I8Q2M9"/>
<evidence type="ECO:0000256" key="9">
    <source>
        <dbReference type="PROSITE-ProRule" id="PRU01263"/>
    </source>
</evidence>
<dbReference type="VEuPathDB" id="VectorBase:SCAU013295"/>
<evidence type="ECO:0000256" key="11">
    <source>
        <dbReference type="SAM" id="SignalP"/>
    </source>
</evidence>
<feature type="domain" description="C2H2-type" evidence="12">
    <location>
        <begin position="445"/>
        <end position="467"/>
    </location>
</feature>
<evidence type="ECO:0000259" key="12">
    <source>
        <dbReference type="PROSITE" id="PS50157"/>
    </source>
</evidence>
<dbReference type="KEGG" id="scac:106088811"/>
<evidence type="ECO:0000256" key="7">
    <source>
        <dbReference type="ARBA" id="ARBA00023242"/>
    </source>
</evidence>
<dbReference type="EnsemblMetazoa" id="SCAU013295-RC">
    <property type="protein sequence ID" value="SCAU013295-PC"/>
    <property type="gene ID" value="SCAU013295"/>
</dbReference>
<dbReference type="Pfam" id="PF00096">
    <property type="entry name" value="zf-C2H2"/>
    <property type="match status" value="3"/>
</dbReference>
<feature type="chain" id="PRO_5014271857" description="C2H2-type domain-containing protein" evidence="11">
    <location>
        <begin position="20"/>
        <end position="975"/>
    </location>
</feature>
<evidence type="ECO:0000313" key="14">
    <source>
        <dbReference type="EnsemblMetazoa" id="SCAU013295-PC"/>
    </source>
</evidence>
<dbReference type="InterPro" id="IPR012934">
    <property type="entry name" value="Znf_AD"/>
</dbReference>
<evidence type="ECO:0000256" key="1">
    <source>
        <dbReference type="ARBA" id="ARBA00004123"/>
    </source>
</evidence>
<evidence type="ECO:0000256" key="4">
    <source>
        <dbReference type="ARBA" id="ARBA00022833"/>
    </source>
</evidence>
<dbReference type="OrthoDB" id="7752426at2759"/>
<dbReference type="PANTHER" id="PTHR24399">
    <property type="entry name" value="ZINC FINGER AND BTB DOMAIN-CONTAINING"/>
    <property type="match status" value="1"/>
</dbReference>
<evidence type="ECO:0000256" key="8">
    <source>
        <dbReference type="PROSITE-ProRule" id="PRU00042"/>
    </source>
</evidence>
<name>A0A1I8Q2M9_STOCA</name>
<evidence type="ECO:0000313" key="15">
    <source>
        <dbReference type="Proteomes" id="UP000095300"/>
    </source>
</evidence>
<keyword evidence="15" id="KW-1185">Reference proteome</keyword>
<dbReference type="GO" id="GO:0000978">
    <property type="term" value="F:RNA polymerase II cis-regulatory region sequence-specific DNA binding"/>
    <property type="evidence" value="ECO:0007669"/>
    <property type="project" value="TreeGrafter"/>
</dbReference>
<protein>
    <recommendedName>
        <fullName evidence="16">C2H2-type domain-containing protein</fullName>
    </recommendedName>
</protein>
<keyword evidence="7" id="KW-0539">Nucleus</keyword>
<dbReference type="Gene3D" id="3.30.160.60">
    <property type="entry name" value="Classic Zinc Finger"/>
    <property type="match status" value="5"/>
</dbReference>
<keyword evidence="3" id="KW-0677">Repeat</keyword>
<reference evidence="15" key="1">
    <citation type="submission" date="2015-05" db="EMBL/GenBank/DDBJ databases">
        <authorList>
            <person name="Wilson R.K."/>
            <person name="Warren W.C."/>
            <person name="Olafson P."/>
        </authorList>
    </citation>
    <scope>NUCLEOTIDE SEQUENCE [LARGE SCALE GENOMIC DNA]</scope>
    <source>
        <strain evidence="15">USDA</strain>
    </source>
</reference>
<dbReference type="SUPFAM" id="SSF57667">
    <property type="entry name" value="beta-beta-alpha zinc fingers"/>
    <property type="match status" value="3"/>
</dbReference>
<evidence type="ECO:0000256" key="10">
    <source>
        <dbReference type="SAM" id="MobiDB-lite"/>
    </source>
</evidence>
<comment type="subcellular location">
    <subcellularLocation>
        <location evidence="1">Nucleus</location>
    </subcellularLocation>
</comment>
<feature type="domain" description="C2H2-type" evidence="12">
    <location>
        <begin position="923"/>
        <end position="950"/>
    </location>
</feature>
<feature type="binding site" evidence="9">
    <location>
        <position position="58"/>
    </location>
    <ligand>
        <name>Zn(2+)</name>
        <dbReference type="ChEBI" id="CHEBI:29105"/>
    </ligand>
</feature>
<evidence type="ECO:0000256" key="3">
    <source>
        <dbReference type="ARBA" id="ARBA00022737"/>
    </source>
</evidence>
<dbReference type="Pfam" id="PF07776">
    <property type="entry name" value="zf-AD"/>
    <property type="match status" value="1"/>
</dbReference>
<evidence type="ECO:0000256" key="6">
    <source>
        <dbReference type="ARBA" id="ARBA00023163"/>
    </source>
</evidence>
<organism evidence="14 15">
    <name type="scientific">Stomoxys calcitrans</name>
    <name type="common">Stable fly</name>
    <name type="synonym">Conops calcitrans</name>
    <dbReference type="NCBI Taxonomy" id="35570"/>
    <lineage>
        <taxon>Eukaryota</taxon>
        <taxon>Metazoa</taxon>
        <taxon>Ecdysozoa</taxon>
        <taxon>Arthropoda</taxon>
        <taxon>Hexapoda</taxon>
        <taxon>Insecta</taxon>
        <taxon>Pterygota</taxon>
        <taxon>Neoptera</taxon>
        <taxon>Endopterygota</taxon>
        <taxon>Diptera</taxon>
        <taxon>Brachycera</taxon>
        <taxon>Muscomorpha</taxon>
        <taxon>Muscoidea</taxon>
        <taxon>Muscidae</taxon>
        <taxon>Stomoxys</taxon>
    </lineage>
</organism>
<dbReference type="PANTHER" id="PTHR24399:SF23">
    <property type="entry name" value="C2H2-TYPE DOMAIN-CONTAINING PROTEIN"/>
    <property type="match status" value="1"/>
</dbReference>
<dbReference type="PROSITE" id="PS51915">
    <property type="entry name" value="ZAD"/>
    <property type="match status" value="1"/>
</dbReference>
<dbReference type="GO" id="GO:0008270">
    <property type="term" value="F:zinc ion binding"/>
    <property type="evidence" value="ECO:0007669"/>
    <property type="project" value="UniProtKB-UniRule"/>
</dbReference>
<sequence length="975" mass="113376">MSSISLSSTLLCRLCLKSCVVYNHLYKDNQEKSNVYSIASKYFGPQIIDSSHGQPVICTECWLQIKEFHQFKQTVVGAHFRISNLCPKTGMVKSGVPQKVFVIAHKNVPPGDDTKYYDIYVVDDDNYTPRNVVENIGLHSSPNEINVSQQTKEGLRSDEFVIQTMDLDINSQAYQLGKANEHMDIDYEKKHVEQRRDEQEYVPERNIIDPLSLCQIEVGTEGIKGNVKYTSYLSSVDGKFYTVAEEDSNQNNGEEFYHAEDKTLEIQKARRRVIDLENEIALLFPELPCLHCETKCVSFKLLQDHYSLYHPNERCFVICCNYNFFRRSDLADHVAVHLNKVNHKSDKTGRKNFKSEAIKHNRCPRTNPHKQEYISKLDLLLEQMKINLQCGLCNTPCPSFKHMKYHFRVKHEDDITHIVCCGQKIYDYDHIAEHMLRHQEVKGPFVCEVCHMSFEEKSFLNDHMVMHVSSIYNSQREQEELETVSSNKAPQEKVTTNKRRCGAMLDYDIAQWMPDIQCLHCEVTCKSFALLQEHYRENHPEHRCVAACCKYKFSRKSELAEHIRYHLNPKEFTCEKCGKSLRDRKSLEKYHVCPKHIRTLNRSSAKNTLKIDALLKQLKISLECGLCNRLSPNYKLLLAHYRLKHSNEEFQGVCCGIQFLNENSIEEHILNHQELKGNYVCNTCQMSFVRETHLNAHMDAHKNTPIGGDEEENCEQTLPEIGALSADYDLSADDEPSENELEKRPTRRSVKELDNAIAKWMPILQCEYCGKTFKTYTLLLMHHKLHHSARRCYVECCQVQFMYRNKLAEHVLQAHINPKAYICKICNIQLSCTFGLKDHMQRCHFENSKYHLKRLEALLGRMQVSLECGECRRPCSTYKLLQSHFRDQHTDKTCHIVCCEKMFNQPKVIREHMLLHRKLTNNFKCPICPMSFKWEMDLNYHVDVHSRPAIDNAKHTGEESTIISNASTSSIKEAS</sequence>